<gene>
    <name evidence="3" type="ORF">GCM10022255_030870</name>
</gene>
<keyword evidence="2" id="KW-1133">Transmembrane helix</keyword>
<feature type="transmembrane region" description="Helical" evidence="2">
    <location>
        <begin position="39"/>
        <end position="61"/>
    </location>
</feature>
<keyword evidence="2" id="KW-0472">Membrane</keyword>
<evidence type="ECO:0000256" key="2">
    <source>
        <dbReference type="SAM" id="Phobius"/>
    </source>
</evidence>
<name>A0ABP8D6Y8_9ACTN</name>
<feature type="region of interest" description="Disordered" evidence="1">
    <location>
        <begin position="65"/>
        <end position="88"/>
    </location>
</feature>
<dbReference type="Proteomes" id="UP001500620">
    <property type="component" value="Unassembled WGS sequence"/>
</dbReference>
<dbReference type="RefSeq" id="WP_345126720.1">
    <property type="nucleotide sequence ID" value="NZ_BAABAT010000006.1"/>
</dbReference>
<evidence type="ECO:0000313" key="4">
    <source>
        <dbReference type="Proteomes" id="UP001500620"/>
    </source>
</evidence>
<keyword evidence="2" id="KW-0812">Transmembrane</keyword>
<accession>A0ABP8D6Y8</accession>
<comment type="caution">
    <text evidence="3">The sequence shown here is derived from an EMBL/GenBank/DDBJ whole genome shotgun (WGS) entry which is preliminary data.</text>
</comment>
<organism evidence="3 4">
    <name type="scientific">Dactylosporangium darangshiense</name>
    <dbReference type="NCBI Taxonomy" id="579108"/>
    <lineage>
        <taxon>Bacteria</taxon>
        <taxon>Bacillati</taxon>
        <taxon>Actinomycetota</taxon>
        <taxon>Actinomycetes</taxon>
        <taxon>Micromonosporales</taxon>
        <taxon>Micromonosporaceae</taxon>
        <taxon>Dactylosporangium</taxon>
    </lineage>
</organism>
<evidence type="ECO:0000256" key="1">
    <source>
        <dbReference type="SAM" id="MobiDB-lite"/>
    </source>
</evidence>
<sequence>MDFDDRRATELLMPLRQAPTGPSTVDVGRAIARGERRRAAIRAASAAAVVLVVLAGGWAFAGTGRGHRPDPVPAVSASPSPEGGQGITQCTASEVETPPAAAQGGTTVMGGDPSGRYLVGLGIDGAKGLALLWDRGKYRIVDLPDESPTLLDVNSAGVAVGYTMRQRRVPWVVVDGRAHELARAGGDNDDAVAYGINAAGQIAGTVKSRPVLWPGPDGQAAPLPLPGPGYSGWARAVDDDGTVVGQLFHDDGSAAWAWAPDGTPTMLAAPVIDGKPATDYGAFDVRNGWVAGMAGTTGVLWNLRTGEVRVVAWGMLMAVNGKGWTVLANEPRAAVDTGTQRVDLPSVPGAEGGVYALAPAVLSDDGRFAAGTAITSANGHRAGTRWTCR</sequence>
<reference evidence="4" key="1">
    <citation type="journal article" date="2019" name="Int. J. Syst. Evol. Microbiol.">
        <title>The Global Catalogue of Microorganisms (GCM) 10K type strain sequencing project: providing services to taxonomists for standard genome sequencing and annotation.</title>
        <authorList>
            <consortium name="The Broad Institute Genomics Platform"/>
            <consortium name="The Broad Institute Genome Sequencing Center for Infectious Disease"/>
            <person name="Wu L."/>
            <person name="Ma J."/>
        </authorList>
    </citation>
    <scope>NUCLEOTIDE SEQUENCE [LARGE SCALE GENOMIC DNA]</scope>
    <source>
        <strain evidence="4">JCM 17441</strain>
    </source>
</reference>
<protein>
    <submittedName>
        <fullName evidence="3">Uncharacterized protein</fullName>
    </submittedName>
</protein>
<evidence type="ECO:0000313" key="3">
    <source>
        <dbReference type="EMBL" id="GAA4248918.1"/>
    </source>
</evidence>
<dbReference type="EMBL" id="BAABAT010000006">
    <property type="protein sequence ID" value="GAA4248918.1"/>
    <property type="molecule type" value="Genomic_DNA"/>
</dbReference>
<keyword evidence="4" id="KW-1185">Reference proteome</keyword>
<proteinExistence type="predicted"/>